<dbReference type="Pfam" id="PF07883">
    <property type="entry name" value="Cupin_2"/>
    <property type="match status" value="1"/>
</dbReference>
<organism evidence="2">
    <name type="scientific">Telmatobacter sp. DSM 110680</name>
    <dbReference type="NCBI Taxonomy" id="3036704"/>
    <lineage>
        <taxon>Bacteria</taxon>
        <taxon>Pseudomonadati</taxon>
        <taxon>Acidobacteriota</taxon>
        <taxon>Terriglobia</taxon>
        <taxon>Terriglobales</taxon>
        <taxon>Acidobacteriaceae</taxon>
        <taxon>Telmatobacter</taxon>
    </lineage>
</organism>
<dbReference type="InterPro" id="IPR011051">
    <property type="entry name" value="RmlC_Cupin_sf"/>
</dbReference>
<proteinExistence type="predicted"/>
<dbReference type="SUPFAM" id="SSF51182">
    <property type="entry name" value="RmlC-like cupins"/>
    <property type="match status" value="1"/>
</dbReference>
<feature type="domain" description="Cupin type-2" evidence="1">
    <location>
        <begin position="80"/>
        <end position="139"/>
    </location>
</feature>
<dbReference type="RefSeq" id="WP_348263823.1">
    <property type="nucleotide sequence ID" value="NZ_CP121196.1"/>
</dbReference>
<evidence type="ECO:0000259" key="1">
    <source>
        <dbReference type="Pfam" id="PF07883"/>
    </source>
</evidence>
<dbReference type="InterPro" id="IPR053146">
    <property type="entry name" value="QDO-like"/>
</dbReference>
<protein>
    <submittedName>
        <fullName evidence="2">Cupin domain-containing protein</fullName>
    </submittedName>
</protein>
<dbReference type="PANTHER" id="PTHR36440">
    <property type="entry name" value="PUTATIVE (AFU_ORTHOLOGUE AFUA_8G07350)-RELATED"/>
    <property type="match status" value="1"/>
</dbReference>
<dbReference type="Gene3D" id="2.60.120.10">
    <property type="entry name" value="Jelly Rolls"/>
    <property type="match status" value="1"/>
</dbReference>
<accession>A0AAU7DMS4</accession>
<dbReference type="InterPro" id="IPR013096">
    <property type="entry name" value="Cupin_2"/>
</dbReference>
<reference evidence="2" key="1">
    <citation type="submission" date="2023-03" db="EMBL/GenBank/DDBJ databases">
        <title>Edaphobacter sp.</title>
        <authorList>
            <person name="Huber K.J."/>
            <person name="Papendorf J."/>
            <person name="Pilke C."/>
            <person name="Bunk B."/>
            <person name="Sproeer C."/>
            <person name="Pester M."/>
        </authorList>
    </citation>
    <scope>NUCLEOTIDE SEQUENCE</scope>
    <source>
        <strain evidence="2">DSM 110680</strain>
    </source>
</reference>
<name>A0AAU7DMS4_9BACT</name>
<dbReference type="EMBL" id="CP121196">
    <property type="protein sequence ID" value="XBH18597.1"/>
    <property type="molecule type" value="Genomic_DNA"/>
</dbReference>
<sequence length="183" mass="20083">MKRRSFLKSAAASFPFAGFDPTVFATSGVDQPNQGEVISAGKDRLGEVHSRGYSTILFKVLPRETSNGLFVIEHINLVNGGPPLHKHLYQEEYFYLISGEVRFAVGDKRLTLGAGDSILGPRGIPHTFAAVEGKRSHLLISFSPAGKMEDFLRDTAVPNPPVQDAEFFRRYGMELVGPSPFMA</sequence>
<evidence type="ECO:0000313" key="2">
    <source>
        <dbReference type="EMBL" id="XBH18597.1"/>
    </source>
</evidence>
<dbReference type="AlphaFoldDB" id="A0AAU7DMS4"/>
<gene>
    <name evidence="2" type="ORF">P8935_04500</name>
</gene>
<dbReference type="InterPro" id="IPR014710">
    <property type="entry name" value="RmlC-like_jellyroll"/>
</dbReference>
<dbReference type="PANTHER" id="PTHR36440:SF1">
    <property type="entry name" value="PUTATIVE (AFU_ORTHOLOGUE AFUA_8G07350)-RELATED"/>
    <property type="match status" value="1"/>
</dbReference>